<dbReference type="KEGG" id="mcit:NCTC10181_00843"/>
<evidence type="ECO:0000256" key="3">
    <source>
        <dbReference type="SAM" id="SignalP"/>
    </source>
</evidence>
<feature type="coiled-coil region" evidence="1">
    <location>
        <begin position="294"/>
        <end position="346"/>
    </location>
</feature>
<feature type="compositionally biased region" description="Polar residues" evidence="2">
    <location>
        <begin position="32"/>
        <end position="64"/>
    </location>
</feature>
<keyword evidence="1" id="KW-0175">Coiled coil</keyword>
<reference evidence="5 6" key="1">
    <citation type="submission" date="2019-01" db="EMBL/GenBank/DDBJ databases">
        <authorList>
            <consortium name="Pathogen Informatics"/>
        </authorList>
    </citation>
    <scope>NUCLEOTIDE SEQUENCE [LARGE SCALE GENOMIC DNA]</scope>
    <source>
        <strain evidence="5 6">NCTC10181</strain>
    </source>
</reference>
<proteinExistence type="predicted"/>
<feature type="signal peptide" evidence="3">
    <location>
        <begin position="1"/>
        <end position="24"/>
    </location>
</feature>
<feature type="region of interest" description="Disordered" evidence="2">
    <location>
        <begin position="32"/>
        <end position="113"/>
    </location>
</feature>
<dbReference type="OrthoDB" id="393864at2"/>
<feature type="compositionally biased region" description="Gly residues" evidence="2">
    <location>
        <begin position="70"/>
        <end position="93"/>
    </location>
</feature>
<dbReference type="EMBL" id="LR215036">
    <property type="protein sequence ID" value="VEU74969.1"/>
    <property type="molecule type" value="Genomic_DNA"/>
</dbReference>
<dbReference type="AlphaFoldDB" id="A0A449B2Z0"/>
<dbReference type="NCBIfam" id="NF045842">
    <property type="entry name" value="MIP_near_MIB"/>
    <property type="match status" value="1"/>
</dbReference>
<keyword evidence="3" id="KW-0732">Signal</keyword>
<evidence type="ECO:0000256" key="1">
    <source>
        <dbReference type="SAM" id="Coils"/>
    </source>
</evidence>
<accession>A0A449B2Z0</accession>
<evidence type="ECO:0000313" key="6">
    <source>
        <dbReference type="Proteomes" id="UP000290985"/>
    </source>
</evidence>
<feature type="domain" description="DUF31" evidence="4">
    <location>
        <begin position="217"/>
        <end position="709"/>
    </location>
</feature>
<feature type="chain" id="PRO_5019110142" evidence="3">
    <location>
        <begin position="25"/>
        <end position="791"/>
    </location>
</feature>
<dbReference type="RefSeq" id="WP_129725745.1">
    <property type="nucleotide sequence ID" value="NZ_LR215036.1"/>
</dbReference>
<evidence type="ECO:0000259" key="4">
    <source>
        <dbReference type="Pfam" id="PF01732"/>
    </source>
</evidence>
<keyword evidence="5" id="KW-0449">Lipoprotein</keyword>
<organism evidence="5 6">
    <name type="scientific">Mycoplasmopsis citelli</name>
    <dbReference type="NCBI Taxonomy" id="171281"/>
    <lineage>
        <taxon>Bacteria</taxon>
        <taxon>Bacillati</taxon>
        <taxon>Mycoplasmatota</taxon>
        <taxon>Mycoplasmoidales</taxon>
        <taxon>Metamycoplasmataceae</taxon>
        <taxon>Mycoplasmopsis</taxon>
    </lineage>
</organism>
<keyword evidence="6" id="KW-1185">Reference proteome</keyword>
<evidence type="ECO:0000313" key="5">
    <source>
        <dbReference type="EMBL" id="VEU74969.1"/>
    </source>
</evidence>
<dbReference type="PROSITE" id="PS51257">
    <property type="entry name" value="PROKAR_LIPOPROTEIN"/>
    <property type="match status" value="1"/>
</dbReference>
<dbReference type="Proteomes" id="UP000290985">
    <property type="component" value="Chromosome"/>
</dbReference>
<sequence length="791" mass="87536">MKKITLKKSLLLLSILPIAGLGVACGSVQNNNGNPTQGSGSSTTNPPGQTNPSPGQNPGPTLNVQEGDLGDIGIGGPGGGPSAGGGGTGGGSPFGPAPGPQVRIPGRPNLSPDKYEKLSVEEKNKVDLDAYTDALKQYFGGLSYTSAKSPIKNASEISDYDKKAQKDDQPNYESALVRNFSIVKDNKLVLNPISQKASAAYWDSVSNNRGLSRYLPNQKYKDIALQSFAITFNNGNELISKNDGWVERGTAWILDYELDSKGYPTKWYLATNLHVAAQLLKTTADTKYSNVANLQEEKKEYDKTTARIAELEKLYNEVAQPYAQKIKAIQDEATRFRQLRDQANNEDNTTEAKKYDELRNKELAKLEPIQKEGNEKIDKEWTSKYAVEYGKEKDKLKGLWQGTTKSIRLEHFNNETAIDQDLDTNLDAVTVDSFYFKPEQVKIVYGAVDFLNQSPKDYLSSDSPYKDTQEMADFAVLEFDFNSNDTKGYSYHSNKEKRDITVSSAADLAKIATSDFANWESSKKFKFAKNSLYKDYDKLKNEEVEVTADGNQKVKTKKINVNLLALGFPGSTTDNQIDTAYKEKEFIDKLKVTQSIWVNKPIYIRSEFQASGKHPTKDYGSGFSKAFGLRNFLSKPGISDYTITSPVLTAEKNQPFTMPYFKDTTSSYQGRSYINYGLGYTLGSWEPLTGASGSSVRTIDNEIVGINFAAGDSVGSSLTSLVQAFRSEGIDYGGFYGSYKLGQYDLIYGGGKDQRTSYRQALKEARPNIKTYLFPNGADEDKVPSEYKFSN</sequence>
<name>A0A449B2Z0_9BACT</name>
<protein>
    <submittedName>
        <fullName evidence="5">Membrane-associated lipoprotein</fullName>
    </submittedName>
</protein>
<dbReference type="Pfam" id="PF01732">
    <property type="entry name" value="Mycop_pep_DUF31"/>
    <property type="match status" value="1"/>
</dbReference>
<dbReference type="InterPro" id="IPR022382">
    <property type="entry name" value="Mycoplasma_peptidase_DUF31"/>
</dbReference>
<dbReference type="NCBIfam" id="NF045841">
    <property type="entry name" value="Ig_SerProt_MIP"/>
    <property type="match status" value="1"/>
</dbReference>
<evidence type="ECO:0000256" key="2">
    <source>
        <dbReference type="SAM" id="MobiDB-lite"/>
    </source>
</evidence>
<gene>
    <name evidence="5" type="ORF">NCTC10181_00843</name>
</gene>